<feature type="domain" description="Fungal lipase-type" evidence="2">
    <location>
        <begin position="91"/>
        <end position="228"/>
    </location>
</feature>
<accession>A0A811KTS0</accession>
<dbReference type="SUPFAM" id="SSF53474">
    <property type="entry name" value="alpha/beta-Hydrolases"/>
    <property type="match status" value="1"/>
</dbReference>
<feature type="chain" id="PRO_5035595309" description="Fungal lipase-type domain-containing protein" evidence="1">
    <location>
        <begin position="18"/>
        <end position="295"/>
    </location>
</feature>
<dbReference type="Proteomes" id="UP000783686">
    <property type="component" value="Unassembled WGS sequence"/>
</dbReference>
<dbReference type="Gene3D" id="3.40.50.1820">
    <property type="entry name" value="alpha/beta hydrolase"/>
    <property type="match status" value="1"/>
</dbReference>
<gene>
    <name evidence="3" type="ORF">BOKJ2_LOCUS7623</name>
</gene>
<reference evidence="3" key="1">
    <citation type="submission" date="2020-09" db="EMBL/GenBank/DDBJ databases">
        <authorList>
            <person name="Kikuchi T."/>
        </authorList>
    </citation>
    <scope>NUCLEOTIDE SEQUENCE</scope>
    <source>
        <strain evidence="3">SH1</strain>
    </source>
</reference>
<keyword evidence="4" id="KW-1185">Reference proteome</keyword>
<feature type="signal peptide" evidence="1">
    <location>
        <begin position="1"/>
        <end position="17"/>
    </location>
</feature>
<dbReference type="AlphaFoldDB" id="A0A811KTS0"/>
<evidence type="ECO:0000313" key="3">
    <source>
        <dbReference type="EMBL" id="CAD5218413.1"/>
    </source>
</evidence>
<proteinExistence type="predicted"/>
<dbReference type="GO" id="GO:0006629">
    <property type="term" value="P:lipid metabolic process"/>
    <property type="evidence" value="ECO:0007669"/>
    <property type="project" value="InterPro"/>
</dbReference>
<dbReference type="EMBL" id="CAJFDH010000004">
    <property type="protein sequence ID" value="CAD5218413.1"/>
    <property type="molecule type" value="Genomic_DNA"/>
</dbReference>
<dbReference type="InterPro" id="IPR029058">
    <property type="entry name" value="AB_hydrolase_fold"/>
</dbReference>
<dbReference type="Pfam" id="PF01764">
    <property type="entry name" value="Lipase_3"/>
    <property type="match status" value="1"/>
</dbReference>
<comment type="caution">
    <text evidence="3">The sequence shown here is derived from an EMBL/GenBank/DDBJ whole genome shotgun (WGS) entry which is preliminary data.</text>
</comment>
<dbReference type="Proteomes" id="UP000614601">
    <property type="component" value="Unassembled WGS sequence"/>
</dbReference>
<evidence type="ECO:0000313" key="4">
    <source>
        <dbReference type="Proteomes" id="UP000614601"/>
    </source>
</evidence>
<dbReference type="CDD" id="cd00519">
    <property type="entry name" value="Lipase_3"/>
    <property type="match status" value="1"/>
</dbReference>
<evidence type="ECO:0000256" key="1">
    <source>
        <dbReference type="SAM" id="SignalP"/>
    </source>
</evidence>
<name>A0A811KTS0_9BILA</name>
<dbReference type="InterPro" id="IPR002921">
    <property type="entry name" value="Fungal_lipase-type"/>
</dbReference>
<dbReference type="PANTHER" id="PTHR45908">
    <property type="entry name" value="PROTEIN CBG11750-RELATED"/>
    <property type="match status" value="1"/>
</dbReference>
<organism evidence="3 4">
    <name type="scientific">Bursaphelenchus okinawaensis</name>
    <dbReference type="NCBI Taxonomy" id="465554"/>
    <lineage>
        <taxon>Eukaryota</taxon>
        <taxon>Metazoa</taxon>
        <taxon>Ecdysozoa</taxon>
        <taxon>Nematoda</taxon>
        <taxon>Chromadorea</taxon>
        <taxon>Rhabditida</taxon>
        <taxon>Tylenchina</taxon>
        <taxon>Tylenchomorpha</taxon>
        <taxon>Aphelenchoidea</taxon>
        <taxon>Aphelenchoididae</taxon>
        <taxon>Bursaphelenchus</taxon>
    </lineage>
</organism>
<evidence type="ECO:0000259" key="2">
    <source>
        <dbReference type="Pfam" id="PF01764"/>
    </source>
</evidence>
<keyword evidence="1" id="KW-0732">Signal</keyword>
<dbReference type="EMBL" id="CAJFCW020000004">
    <property type="protein sequence ID" value="CAG9110387.1"/>
    <property type="molecule type" value="Genomic_DNA"/>
</dbReference>
<protein>
    <recommendedName>
        <fullName evidence="2">Fungal lipase-type domain-containing protein</fullName>
    </recommendedName>
</protein>
<sequence>MRFIVLLAVLCVAGVIGKPFELGWFKDEYIRTKVFPIAAAAYSETPEDCVKNTFPNGTVLEKVRRLCGDGYVEPELCFAFIGVDHTEKVIFMSFRGTRGLIQLAYEARRTVFKNRIQVETGGTVSEYFYSVYRSILDTGISAEFIKLFAQNPHYEVLVTGHSLGGAMASIAAMDLVHMAKVPSEQVKLVTFGQPRTGDQKFAEDHDRLIPHTYRITHGRDIVPHVPPVGFEGYNHHTSEVWYNNNMLPGDDYIVCEEQEDYKCSNSNYLNYSILAHLYYYNLMVSDYGMKGCPAS</sequence>
<dbReference type="OrthoDB" id="5866690at2759"/>